<keyword evidence="4" id="KW-0472">Membrane</keyword>
<comment type="caution">
    <text evidence="6">The sequence shown here is derived from an EMBL/GenBank/DDBJ whole genome shotgun (WGS) entry which is preliminary data.</text>
</comment>
<evidence type="ECO:0000313" key="7">
    <source>
        <dbReference type="Proteomes" id="UP000692954"/>
    </source>
</evidence>
<keyword evidence="4" id="KW-1133">Transmembrane helix</keyword>
<accession>A0A8S1Q1U1</accession>
<feature type="signal peptide" evidence="5">
    <location>
        <begin position="1"/>
        <end position="19"/>
    </location>
</feature>
<reference evidence="6" key="1">
    <citation type="submission" date="2021-01" db="EMBL/GenBank/DDBJ databases">
        <authorList>
            <consortium name="Genoscope - CEA"/>
            <person name="William W."/>
        </authorList>
    </citation>
    <scope>NUCLEOTIDE SEQUENCE</scope>
</reference>
<evidence type="ECO:0000256" key="5">
    <source>
        <dbReference type="SAM" id="SignalP"/>
    </source>
</evidence>
<keyword evidence="1 5" id="KW-0732">Signal</keyword>
<evidence type="ECO:0000256" key="2">
    <source>
        <dbReference type="ARBA" id="ARBA00022737"/>
    </source>
</evidence>
<keyword evidence="7" id="KW-1185">Reference proteome</keyword>
<evidence type="ECO:0000256" key="1">
    <source>
        <dbReference type="ARBA" id="ARBA00022729"/>
    </source>
</evidence>
<feature type="transmembrane region" description="Helical" evidence="4">
    <location>
        <begin position="2266"/>
        <end position="2292"/>
    </location>
</feature>
<dbReference type="InterPro" id="IPR002895">
    <property type="entry name" value="Paramecium_SA"/>
</dbReference>
<evidence type="ECO:0000256" key="4">
    <source>
        <dbReference type="SAM" id="Phobius"/>
    </source>
</evidence>
<dbReference type="OrthoDB" id="409374at2759"/>
<gene>
    <name evidence="6" type="ORF">PSON_ATCC_30995.1.T0930216</name>
</gene>
<feature type="transmembrane region" description="Helical" evidence="4">
    <location>
        <begin position="2205"/>
        <end position="2223"/>
    </location>
</feature>
<feature type="transmembrane region" description="Helical" evidence="4">
    <location>
        <begin position="2353"/>
        <end position="2370"/>
    </location>
</feature>
<feature type="transmembrane region" description="Helical" evidence="4">
    <location>
        <begin position="2376"/>
        <end position="2397"/>
    </location>
</feature>
<feature type="transmembrane region" description="Helical" evidence="4">
    <location>
        <begin position="2147"/>
        <end position="2166"/>
    </location>
</feature>
<organism evidence="6 7">
    <name type="scientific">Paramecium sonneborni</name>
    <dbReference type="NCBI Taxonomy" id="65129"/>
    <lineage>
        <taxon>Eukaryota</taxon>
        <taxon>Sar</taxon>
        <taxon>Alveolata</taxon>
        <taxon>Ciliophora</taxon>
        <taxon>Intramacronucleata</taxon>
        <taxon>Oligohymenophorea</taxon>
        <taxon>Peniculida</taxon>
        <taxon>Parameciidae</taxon>
        <taxon>Paramecium</taxon>
    </lineage>
</organism>
<dbReference type="InterPro" id="IPR011936">
    <property type="entry name" value="Myxo_disulph_rpt"/>
</dbReference>
<keyword evidence="4" id="KW-0812">Transmembrane</keyword>
<dbReference type="NCBIfam" id="TIGR02232">
    <property type="entry name" value="myxo_disulf_rpt"/>
    <property type="match status" value="2"/>
</dbReference>
<feature type="transmembrane region" description="Helical" evidence="4">
    <location>
        <begin position="2441"/>
        <end position="2462"/>
    </location>
</feature>
<dbReference type="Proteomes" id="UP000692954">
    <property type="component" value="Unassembled WGS sequence"/>
</dbReference>
<proteinExistence type="predicted"/>
<dbReference type="PANTHER" id="PTHR38934">
    <property type="entry name" value="HYPHALLY REGULATED CELL WALL PROTEIN 1"/>
    <property type="match status" value="1"/>
</dbReference>
<feature type="chain" id="PRO_5035896523" evidence="5">
    <location>
        <begin position="20"/>
        <end position="2499"/>
    </location>
</feature>
<keyword evidence="3" id="KW-1015">Disulfide bond</keyword>
<feature type="transmembrane region" description="Helical" evidence="4">
    <location>
        <begin position="2409"/>
        <end position="2429"/>
    </location>
</feature>
<dbReference type="Pfam" id="PF01508">
    <property type="entry name" value="Paramecium_SA"/>
    <property type="match status" value="14"/>
</dbReference>
<dbReference type="SMART" id="SM00639">
    <property type="entry name" value="PSA"/>
    <property type="match status" value="18"/>
</dbReference>
<dbReference type="PANTHER" id="PTHR38934:SF6">
    <property type="entry name" value="CHROMOSOME UNDETERMINED SCAFFOLD_176, WHOLE GENOME SHOTGUN SEQUENCE"/>
    <property type="match status" value="1"/>
</dbReference>
<dbReference type="EMBL" id="CAJJDN010000093">
    <property type="protein sequence ID" value="CAD8109512.1"/>
    <property type="molecule type" value="Genomic_DNA"/>
</dbReference>
<feature type="transmembrane region" description="Helical" evidence="4">
    <location>
        <begin position="2102"/>
        <end position="2127"/>
    </location>
</feature>
<sequence length="2499" mass="287454">MKLDKVFVILLQLVQINSSKVSNGCVCGHVQNEIDCKNSGFCFWRDNNCILNPGQTYNKQVDNSNSCKNFAEEDCREQKQCGFHLSQCIDFIECSVFNKNLCQESSYRCVSDGQKCIEVLECIDYKTEQGCQNRNQKGTYCIWVNEIENKCRDVQICEELPIYLTNHKMCKQGLKDCTVNQKGYGCMQLRELCSQYKNDFQCFESQQKQENCFWDEINNICFEKVCENFKFSQDYKCKQQLSECTSNGIHCIQRRECKDVKNRFGCVTDFQGNKCVYEKNECKKKSCQTAPDTLNNYQQCQEYDNFFDCVTSENGGCKTRPVSCDGYAGELDCYSIEQQNCVWFKNKCEYKQCHHASLKYRQTECKQYGNCIGKLNGGCRLTPQLCEEIQEQQFCELNYNKEKCIWLNGKCSLLQCNILKLPNYKNHETCQKASPFCTFNSDYQGCVDYVCENVQDEKYCKIDSNGVLCTVTQGCIDKECSTAPKSYNTNTRCELWLSKCTVNVQIVLNQRILSGCVDKKKDCQQALQEQCYSTSTQLKCKWDQNSQKCIDQICEDANLNIYSNDICRQFKVMLGSCIIRSTGNGCQQWPNSCDLLISHQQCNLNLENGTLCFWTGISCKTKECSDASQLMFTNNIECNTWGVDCIYNENSGGCMKRPNSVVCTQSSNNSMYDTHQECQAWNPKCTFISSFQGQGCEQKKQQCVEYIRQRNCKTTLNGQNCYWDDKTQKCHDEDNNNDGIPDCNNRIYGELTHQDCENFLYKCTIQQIKGYCSSLEYQCEYYYYEQSCLINRYLQPCKWDYQNKLCKEVACNDNFTAQTEAECLKFKQLNKCQLKINSNGTFGPGCENRPSSCSYITNRIICNQTLTQSNERCYYFNSQCSYVSQEQCEQITDSKSNQVCQLYNSICVLQSLGQGCYTLNNCSYLSSSICNSALIKYNKKCNFYIRCNEDNQCNQKHLSYGGCDGKKTGNGELCYYKTEYYQNSCVNYTQPKDLLFPSSKSLQDRTKLCQEYSSAYTYDTILGICVYITSCKQQLNDKIICNNSISGSLKCGFNFQLNICETRVCEHLTYANNYTNITDEICYEWKYNCVLDNAGCKGYSSDCTQIKLIQQCYQYSCFWQVDKCVNHIDCRINTTATTNLECLLINSQQCRLDYTKGQGCSFTSCSNIRNQIICNSTTLINGVKCIWTSSCYSVSCFSYQTQSQCQNSYGYYDSYVTQCFWCEHKNIQCSNQKYCSLDIITQPKSHTDCNHVNFLNTIYFVMNTKCTVKKQLCSQYLIQDACVITIDDVKCIWDSNLLKCINYCENLTQLITSNDDCFQQYPYCMQDHINGGCEPLNCSLLTPQTDCNIFYSKCFFDGNECKKISNCNQYPSTLCSNSANSKGVPCLWDIINTQCIEKTCQNKLTGPYSQSDCHNWLNNCQVNNSGTQCIEDCDSASNSLISHEECEQYYQNKSCTLKADLIQCTDLPVSCSLAQQNQCQLDKDGNQCYFQVQNNKCVNLTCQNLDATFMTHKGCNKKLNICTVNDLLNGCQNLKECKDYVNEEQCVVDQSNVECQWIISQNKCTIKQCQTAQLQKYSAYGCHKYFGNSCTVNVNLNGCELGQLECNKYTYKQCISDDQMNLSGIGCFWDVNKNICLERICKNGPLVVFSFYECFGFLSTCLKGGCRIKGYQACASIFKDKRCTTNGYQCILRSSCEDVVVQDGCTFDANNNICTWINDNCYTKTCQTASITLKSYEQCNQYLQYCTVKQDGGCTKKESCQNYLIKEACYVDDENRECIWDDQVNECYLNQCTDFCGDGIISSQEEQCDDGNYLPYDGCYKCQIQCPLGCIVCKGKLCEKCEQKGWTLINGTCSSICGDGYIVGKEQCDDANNDAYDGCYQCQYSCHLMCLNCFQGLCIQCEPGYNEQESQCIHVCGDGYQVQLEEQCDDGNLDNNDGCSNNCLIEQNWKCYPQNNISICVYSIIPKITLTKLSLINSGIQEFELSFSEPVRLNVAGISDEQFIQMIIVQIENLDNNQYDIEIKPILPISTQLNNVAYKILLNFKTSVSNPILIVTIKSTNIVNQQDNTFINNEVKLQLKSPNQISTQQQSLLLKAAFLTQIVLYIIYAVSIIAFLCGNLEILWNLLDMLQQLSYMKYHNIQFPQHLQTYFEIFDVASFAPITQYFQIDLFLQNIFQFQIPYLPAKWKFLQYQINCYFLENFETLLVLLTFGFAYYILSYFLYKLIIITKYFNWPTIGNHQQRPFFIKIAKVIYSIQKLARKYYQYFVYSGLIRIFISNFYELAFSSILQIINFNQKTTLNTIISYLALFTILFIISFLAFISSYLSKKYQVSKNLSVLVEGIKIQRNQRSKLYLAILLIKKILFIINLVVNQGLGAAQCLITAFLSGLFSCYIKVYEPFQNKFENIKIITIEILIMLNSIIFSIYEVIKFNQNKDPSEILGWVNVGGFTLILTCTLFIDIYQQIIKYWDSIITQIQIWLGIKKKIPKKSIYIFEMEFS</sequence>
<evidence type="ECO:0000313" key="6">
    <source>
        <dbReference type="EMBL" id="CAD8109512.1"/>
    </source>
</evidence>
<protein>
    <submittedName>
        <fullName evidence="6">Uncharacterized protein</fullName>
    </submittedName>
</protein>
<evidence type="ECO:0000256" key="3">
    <source>
        <dbReference type="ARBA" id="ARBA00023157"/>
    </source>
</evidence>
<keyword evidence="2" id="KW-0677">Repeat</keyword>
<name>A0A8S1Q1U1_9CILI</name>
<feature type="transmembrane region" description="Helical" evidence="4">
    <location>
        <begin position="2304"/>
        <end position="2326"/>
    </location>
</feature>